<gene>
    <name evidence="2" type="ORF">BG015_009943</name>
</gene>
<evidence type="ECO:0000256" key="1">
    <source>
        <dbReference type="SAM" id="MobiDB-lite"/>
    </source>
</evidence>
<comment type="caution">
    <text evidence="2">The sequence shown here is derived from an EMBL/GenBank/DDBJ whole genome shotgun (WGS) entry which is preliminary data.</text>
</comment>
<dbReference type="SUPFAM" id="SSF52058">
    <property type="entry name" value="L domain-like"/>
    <property type="match status" value="1"/>
</dbReference>
<accession>A0A9P5V9K3</accession>
<protein>
    <recommendedName>
        <fullName evidence="4">F-box domain-containing protein</fullName>
    </recommendedName>
</protein>
<dbReference type="OrthoDB" id="2363921at2759"/>
<sequence>MVAPLHLAHPHHIRHLSISERWLLSTAISSNITNLESLVFGGRFNEWTYPNKASLLDEIPSEMTVPDSIFHIPLNKSPSKLYKRIMTLRSQLCWQLVFNNPRLRSIEFKSATSAPTFWGFKSITDDPATEAYLLQSFAPLTQVRQLELGKGIVEFVLPRLGRLFPHITTYVCPTVSLLEVDHTAFDTCSTLRTLYFHCAIRVPHLRSILKAFSGLQHLTLGGTLLGSNPAASDEIIEHSNLETLVAVRFSDFVAGKIRLIGLKKLTLPGLYHRELKEALDAMPSLEHLSLSSYDDRGYANDLQDFGSFTQDYPLQVFFCPTSRENPTIALFVHSMPHLVRLHLGAATGDLVAELGRTCKSLESVRFDLKEPCHQEMNQLFVECSRLTHCMGEGHEVLSSDVLQEPYWTCLGLQELHCAIRGVPRLTLAQEHVLDKMRHESRTEPETDEEREAVNKKTESFSVQRQIYQRLALLTELTYLDIGFGQFSRGDLPGRYANEFVRGLCYRGRASSFFSGCLELSLESGLSELATLSQLRTIGFQGIDHRIGLPEMLWMRTHPGVDTFLTPIAAIVFKDTIASVKHAHTGSRAAGRLLLRP</sequence>
<evidence type="ECO:0000313" key="3">
    <source>
        <dbReference type="Proteomes" id="UP000748756"/>
    </source>
</evidence>
<dbReference type="AlphaFoldDB" id="A0A9P5V9K3"/>
<name>A0A9P5V9K3_9FUNG</name>
<evidence type="ECO:0008006" key="4">
    <source>
        <dbReference type="Google" id="ProtNLM"/>
    </source>
</evidence>
<proteinExistence type="predicted"/>
<evidence type="ECO:0000313" key="2">
    <source>
        <dbReference type="EMBL" id="KAF9148321.1"/>
    </source>
</evidence>
<reference evidence="2" key="1">
    <citation type="journal article" date="2020" name="Fungal Divers.">
        <title>Resolving the Mortierellaceae phylogeny through synthesis of multi-gene phylogenetics and phylogenomics.</title>
        <authorList>
            <person name="Vandepol N."/>
            <person name="Liber J."/>
            <person name="Desiro A."/>
            <person name="Na H."/>
            <person name="Kennedy M."/>
            <person name="Barry K."/>
            <person name="Grigoriev I.V."/>
            <person name="Miller A.N."/>
            <person name="O'Donnell K."/>
            <person name="Stajich J.E."/>
            <person name="Bonito G."/>
        </authorList>
    </citation>
    <scope>NUCLEOTIDE SEQUENCE</scope>
    <source>
        <strain evidence="2">NRRL 6426</strain>
    </source>
</reference>
<organism evidence="2 3">
    <name type="scientific">Linnemannia schmuckeri</name>
    <dbReference type="NCBI Taxonomy" id="64567"/>
    <lineage>
        <taxon>Eukaryota</taxon>
        <taxon>Fungi</taxon>
        <taxon>Fungi incertae sedis</taxon>
        <taxon>Mucoromycota</taxon>
        <taxon>Mortierellomycotina</taxon>
        <taxon>Mortierellomycetes</taxon>
        <taxon>Mortierellales</taxon>
        <taxon>Mortierellaceae</taxon>
        <taxon>Linnemannia</taxon>
    </lineage>
</organism>
<keyword evidence="3" id="KW-1185">Reference proteome</keyword>
<dbReference type="Gene3D" id="3.80.10.10">
    <property type="entry name" value="Ribonuclease Inhibitor"/>
    <property type="match status" value="1"/>
</dbReference>
<dbReference type="InterPro" id="IPR032675">
    <property type="entry name" value="LRR_dom_sf"/>
</dbReference>
<dbReference type="Proteomes" id="UP000748756">
    <property type="component" value="Unassembled WGS sequence"/>
</dbReference>
<dbReference type="EMBL" id="JAAAUQ010000677">
    <property type="protein sequence ID" value="KAF9148321.1"/>
    <property type="molecule type" value="Genomic_DNA"/>
</dbReference>
<feature type="region of interest" description="Disordered" evidence="1">
    <location>
        <begin position="436"/>
        <end position="455"/>
    </location>
</feature>